<dbReference type="AlphaFoldDB" id="A0A0A1TUY4"/>
<dbReference type="InterPro" id="IPR001245">
    <property type="entry name" value="Ser-Thr/Tyr_kinase_cat_dom"/>
</dbReference>
<dbReference type="KEGG" id="eiv:EIN_213350"/>
<dbReference type="InterPro" id="IPR011009">
    <property type="entry name" value="Kinase-like_dom_sf"/>
</dbReference>
<evidence type="ECO:0000313" key="11">
    <source>
        <dbReference type="Proteomes" id="UP000014680"/>
    </source>
</evidence>
<feature type="transmembrane region" description="Helical" evidence="8">
    <location>
        <begin position="561"/>
        <end position="585"/>
    </location>
</feature>
<evidence type="ECO:0000256" key="6">
    <source>
        <dbReference type="PROSITE-ProRule" id="PRU10141"/>
    </source>
</evidence>
<dbReference type="EMBL" id="KB207169">
    <property type="protein sequence ID" value="ELP84085.1"/>
    <property type="molecule type" value="Genomic_DNA"/>
</dbReference>
<dbReference type="Gene3D" id="1.10.510.10">
    <property type="entry name" value="Transferase(Phosphotransferase) domain 1"/>
    <property type="match status" value="1"/>
</dbReference>
<evidence type="ECO:0000259" key="9">
    <source>
        <dbReference type="PROSITE" id="PS50011"/>
    </source>
</evidence>
<keyword evidence="4 10" id="KW-0418">Kinase</keyword>
<dbReference type="Pfam" id="PF07714">
    <property type="entry name" value="PK_Tyr_Ser-Thr"/>
    <property type="match status" value="1"/>
</dbReference>
<name>A0A0A1TUY4_ENTIV</name>
<dbReference type="GeneID" id="14883044"/>
<dbReference type="GO" id="GO:0004715">
    <property type="term" value="F:non-membrane spanning protein tyrosine kinase activity"/>
    <property type="evidence" value="ECO:0007669"/>
    <property type="project" value="UniProtKB-EC"/>
</dbReference>
<evidence type="ECO:0000256" key="1">
    <source>
        <dbReference type="ARBA" id="ARBA00022527"/>
    </source>
</evidence>
<evidence type="ECO:0000256" key="4">
    <source>
        <dbReference type="ARBA" id="ARBA00022777"/>
    </source>
</evidence>
<feature type="binding site" evidence="6">
    <location>
        <position position="768"/>
    </location>
    <ligand>
        <name>ATP</name>
        <dbReference type="ChEBI" id="CHEBI:30616"/>
    </ligand>
</feature>
<dbReference type="PANTHER" id="PTHR45756">
    <property type="entry name" value="PALMITOYLTRANSFERASE"/>
    <property type="match status" value="1"/>
</dbReference>
<evidence type="ECO:0000256" key="5">
    <source>
        <dbReference type="ARBA" id="ARBA00022840"/>
    </source>
</evidence>
<dbReference type="PRINTS" id="PR00109">
    <property type="entry name" value="TYRKINASE"/>
</dbReference>
<dbReference type="SMART" id="SM00261">
    <property type="entry name" value="FU"/>
    <property type="match status" value="4"/>
</dbReference>
<dbReference type="GO" id="GO:0004674">
    <property type="term" value="F:protein serine/threonine kinase activity"/>
    <property type="evidence" value="ECO:0007669"/>
    <property type="project" value="UniProtKB-KW"/>
</dbReference>
<keyword evidence="8" id="KW-0472">Membrane</keyword>
<dbReference type="InterPro" id="IPR000719">
    <property type="entry name" value="Prot_kinase_dom"/>
</dbReference>
<dbReference type="Gene3D" id="2.10.220.10">
    <property type="entry name" value="Hormone Receptor, Insulin-like Growth Factor Receptor 1, Chain A, domain 2"/>
    <property type="match status" value="1"/>
</dbReference>
<gene>
    <name evidence="10" type="ORF">EIN_213350</name>
</gene>
<protein>
    <submittedName>
        <fullName evidence="10">Serine-threonine protein kinase, putative</fullName>
        <ecNumber evidence="10">2.7.10.2</ecNumber>
    </submittedName>
</protein>
<sequence length="1063" mass="119776">MDNMDCANECKVKDCTYCSKSKCFQCKNSLVLYEWTDETNNNAFMQECVDCTKPENDRKCGRCPLGEYFDTVNFHCKTCRADCQRCTTATDCYLCVENKALQNASDPESQCQAITGCVDGHYYGNHCELCADGYYLDLGYCSVCDEHCNKCIGKNECYDCDSDNKYFLTNGKCEQDEKCVRWSNTLGCVDCEEGYYLGDDSKCTKCDANCRSCLNSTYCFSCSDGCFFDDVEKGVCKHKQDRYCSVVDLYGCLQCKYDVSFDSTLDDPIYNLTNNVVENFTLNSSVLLGYYLVPLKYDNDTIKQPITFEKECGVCDMRCRICEYKSTWCTGCNNGYTLETNEEATAEYKALFPGSDTKILSCKVQPPECKTTEMGYCTGCIDNYFISGVTCNTCDKSCDTCTENTFCQSCNMEKDENGSAVWWRPPSFNTKEGKEKGLCFNVTESISAGKGLDKCEGNITQSGCSSCVTGYYLKDGECLQCPNEGKEKCYKCRLNQDVDPEVVVCTECEPDTEYLGKDVLCHKCTELKNCATCNTRGCYTCNEGYSVSADRMECTKVNLALIIPLVVVGLILIIIIIAVIIFFVWRRKRQTMKEREKEIKPFKVSNAVEMALLSADNANFPLKTNKWTMNFGHAGSKVLIDQPYEEIVEVSNTTKKSYFFEIIAGASHCYDLTAEPMRYTLKPGYAISVKFTIKMLCTAIVSNDIGIVAMDMDEEVKETAKLSIIIESDLSTKLNHEELQLQMPAIGEGAFGMVFCGTYRGQKVAVKKMKARNLTEEQEKEFKHEVNMLTQYRHPCVVSLVGAVYTEGEISIVTEFADYGSLSKIWEKSKVSLDLKVKFMEDLVVGLAFLHDNNIIHRDIKGENVLVYSLNPHSPVCGKLTDFGTCRNISERALSTKELSQGIGTPTYMSPECLANTAYTYSSDIYSLAMVLYETYTEKQAYINDERFNQPWMIPQFVIEGKRLEKPNGIPENYWTLVEQCWKQEPTERPTIGQVYQILVSWGLDITNTEMSGQSAMKQEKNVNPPPQEEKKEDVPQQQTESVPVTEPAADTADKKSVSSKED</sequence>
<feature type="compositionally biased region" description="Basic and acidic residues" evidence="7">
    <location>
        <begin position="1052"/>
        <end position="1063"/>
    </location>
</feature>
<keyword evidence="2 10" id="KW-0808">Transferase</keyword>
<dbReference type="OrthoDB" id="26207at2759"/>
<keyword evidence="1" id="KW-0723">Serine/threonine-protein kinase</keyword>
<dbReference type="PROSITE" id="PS50011">
    <property type="entry name" value="PROTEIN_KINASE_DOM"/>
    <property type="match status" value="1"/>
</dbReference>
<dbReference type="InterPro" id="IPR008271">
    <property type="entry name" value="Ser/Thr_kinase_AS"/>
</dbReference>
<dbReference type="EC" id="2.7.10.2" evidence="10"/>
<feature type="region of interest" description="Disordered" evidence="7">
    <location>
        <begin position="1012"/>
        <end position="1063"/>
    </location>
</feature>
<evidence type="ECO:0000256" key="3">
    <source>
        <dbReference type="ARBA" id="ARBA00022741"/>
    </source>
</evidence>
<dbReference type="VEuPathDB" id="AmoebaDB:EIN_213350"/>
<dbReference type="PROSITE" id="PS00107">
    <property type="entry name" value="PROTEIN_KINASE_ATP"/>
    <property type="match status" value="1"/>
</dbReference>
<evidence type="ECO:0000256" key="2">
    <source>
        <dbReference type="ARBA" id="ARBA00022679"/>
    </source>
</evidence>
<dbReference type="CDD" id="cd13999">
    <property type="entry name" value="STKc_MAP3K-like"/>
    <property type="match status" value="1"/>
</dbReference>
<dbReference type="Gene3D" id="3.30.200.20">
    <property type="entry name" value="Phosphorylase Kinase, domain 1"/>
    <property type="match status" value="1"/>
</dbReference>
<dbReference type="Proteomes" id="UP000014680">
    <property type="component" value="Unassembled WGS sequence"/>
</dbReference>
<keyword evidence="8" id="KW-0812">Transmembrane</keyword>
<dbReference type="GO" id="GO:0005524">
    <property type="term" value="F:ATP binding"/>
    <property type="evidence" value="ECO:0007669"/>
    <property type="project" value="UniProtKB-UniRule"/>
</dbReference>
<reference evidence="10 11" key="1">
    <citation type="submission" date="2012-10" db="EMBL/GenBank/DDBJ databases">
        <authorList>
            <person name="Zafar N."/>
            <person name="Inman J."/>
            <person name="Hall N."/>
            <person name="Lorenzi H."/>
            <person name="Caler E."/>
        </authorList>
    </citation>
    <scope>NUCLEOTIDE SEQUENCE [LARGE SCALE GENOMIC DNA]</scope>
    <source>
        <strain evidence="10 11">IP1</strain>
    </source>
</reference>
<organism evidence="10 11">
    <name type="scientific">Entamoeba invadens IP1</name>
    <dbReference type="NCBI Taxonomy" id="370355"/>
    <lineage>
        <taxon>Eukaryota</taxon>
        <taxon>Amoebozoa</taxon>
        <taxon>Evosea</taxon>
        <taxon>Archamoebae</taxon>
        <taxon>Mastigamoebida</taxon>
        <taxon>Entamoebidae</taxon>
        <taxon>Entamoeba</taxon>
    </lineage>
</organism>
<dbReference type="SUPFAM" id="SSF56112">
    <property type="entry name" value="Protein kinase-like (PK-like)"/>
    <property type="match status" value="1"/>
</dbReference>
<dbReference type="PROSITE" id="PS00108">
    <property type="entry name" value="PROTEIN_KINASE_ST"/>
    <property type="match status" value="1"/>
</dbReference>
<keyword evidence="5 6" id="KW-0067">ATP-binding</keyword>
<evidence type="ECO:0000256" key="8">
    <source>
        <dbReference type="SAM" id="Phobius"/>
    </source>
</evidence>
<dbReference type="SUPFAM" id="SSF57184">
    <property type="entry name" value="Growth factor receptor domain"/>
    <property type="match status" value="2"/>
</dbReference>
<keyword evidence="11" id="KW-1185">Reference proteome</keyword>
<dbReference type="InterPro" id="IPR006212">
    <property type="entry name" value="Furin_repeat"/>
</dbReference>
<dbReference type="FunFam" id="3.30.200.20:FF:000180">
    <property type="entry name" value="serine/threonine-protein kinase STY46-like"/>
    <property type="match status" value="1"/>
</dbReference>
<feature type="domain" description="Protein kinase" evidence="9">
    <location>
        <begin position="740"/>
        <end position="999"/>
    </location>
</feature>
<dbReference type="SMART" id="SM00220">
    <property type="entry name" value="S_TKc"/>
    <property type="match status" value="1"/>
</dbReference>
<dbReference type="PANTHER" id="PTHR45756:SF1">
    <property type="entry name" value="PROTEIN KINASE DOMAIN CONTAINING PROTEIN"/>
    <property type="match status" value="1"/>
</dbReference>
<keyword evidence="3 6" id="KW-0547">Nucleotide-binding</keyword>
<dbReference type="InterPro" id="IPR009030">
    <property type="entry name" value="Growth_fac_rcpt_cys_sf"/>
</dbReference>
<proteinExistence type="predicted"/>
<keyword evidence="8" id="KW-1133">Transmembrane helix</keyword>
<dbReference type="InterPro" id="IPR053215">
    <property type="entry name" value="TKL_Ser/Thr_kinase"/>
</dbReference>
<evidence type="ECO:0000256" key="7">
    <source>
        <dbReference type="SAM" id="MobiDB-lite"/>
    </source>
</evidence>
<dbReference type="InterPro" id="IPR017441">
    <property type="entry name" value="Protein_kinase_ATP_BS"/>
</dbReference>
<dbReference type="RefSeq" id="XP_004183431.1">
    <property type="nucleotide sequence ID" value="XM_004183383.1"/>
</dbReference>
<accession>A0A0A1TUY4</accession>
<evidence type="ECO:0000313" key="10">
    <source>
        <dbReference type="EMBL" id="ELP84085.1"/>
    </source>
</evidence>